<feature type="coiled-coil region" evidence="15">
    <location>
        <begin position="351"/>
        <end position="385"/>
    </location>
</feature>
<dbReference type="Pfam" id="PF01590">
    <property type="entry name" value="GAF"/>
    <property type="match status" value="1"/>
</dbReference>
<evidence type="ECO:0000256" key="4">
    <source>
        <dbReference type="ARBA" id="ARBA00009842"/>
    </source>
</evidence>
<dbReference type="Gene3D" id="3.30.450.40">
    <property type="match status" value="1"/>
</dbReference>
<gene>
    <name evidence="19" type="ORF">Mic7113_2573</name>
</gene>
<keyword evidence="6 17" id="KW-0812">Transmembrane</keyword>
<evidence type="ECO:0000256" key="8">
    <source>
        <dbReference type="ARBA" id="ARBA00022777"/>
    </source>
</evidence>
<dbReference type="InterPro" id="IPR029016">
    <property type="entry name" value="GAF-like_dom_sf"/>
</dbReference>
<evidence type="ECO:0000256" key="15">
    <source>
        <dbReference type="SAM" id="Coils"/>
    </source>
</evidence>
<dbReference type="InterPro" id="IPR058544">
    <property type="entry name" value="ETR1_N"/>
</dbReference>
<keyword evidence="11" id="KW-0186">Copper</keyword>
<evidence type="ECO:0000256" key="9">
    <source>
        <dbReference type="ARBA" id="ARBA00022824"/>
    </source>
</evidence>
<evidence type="ECO:0000256" key="6">
    <source>
        <dbReference type="ARBA" id="ARBA00022692"/>
    </source>
</evidence>
<dbReference type="SMART" id="SM00387">
    <property type="entry name" value="HATPase_c"/>
    <property type="match status" value="1"/>
</dbReference>
<dbReference type="PROSITE" id="PS50109">
    <property type="entry name" value="HIS_KIN"/>
    <property type="match status" value="1"/>
</dbReference>
<comment type="subcellular location">
    <subcellularLocation>
        <location evidence="3">Endoplasmic reticulum membrane</location>
        <topology evidence="3">Multi-pass membrane protein</topology>
    </subcellularLocation>
</comment>
<dbReference type="InterPro" id="IPR005467">
    <property type="entry name" value="His_kinase_dom"/>
</dbReference>
<evidence type="ECO:0000256" key="2">
    <source>
        <dbReference type="ARBA" id="ARBA00001935"/>
    </source>
</evidence>
<sequence>MAHGYCFLWKPELVWLHAGSDFLIGLAYYSIPLMLLYFVRQRQDVPFQGIFLLFSAFILSCGTGHLLEILTLWHPVYWLSGLMKAITAIVSLYTASELVPLIPQALALPSPAQLEAANIALEKEIVERKEAENALRQAKQELEQRVEERTRELARANQVLQSEIIERELAELALAERERYLAALAEVQHSLLSLKGDKNYYTSILELLGQSAKASHVYVFENFYDTRGELWSRPCAQWYVPHLYSEGDSAKCPYLPYETCLPRWTEILARGETIMGLVSEFPEEERFTLEQMGILSLLVLPLCVNDQFFGFIVFDNCTKAKVWSASAVDLLRAAAAALSLQHERFKAEVALRHSEAQLREQATQLEQALNKIKQTQTQLVQSEKMYSLGMMVAGIAHEINNPVGFVYGNITPASESIQDLLTLVNLYRQHYPNPVPVIQEYEETIDLDFIMDDLPKLLQSMKVGAERIRDIVASLRTFSRTDQSQMKRVNIHEGLDTTLQILQHRLKKKPGRPAIEVIKKYGRITSVECYSGQINQVFMNILANAIDALESMIISSEHIESETMVAHPSPQIQIYTELIDARESISNLPSVVIRIIDNGPGMTERVRLLLFDPFFTTKPIGQGTGLGLSISYQIIVAKHGGQIRCVSAPGQGTEFIIEIPIRQCHRKFSPSRQDSSEPQVLPAKNWQLC</sequence>
<feature type="transmembrane region" description="Helical" evidence="17">
    <location>
        <begin position="14"/>
        <end position="38"/>
    </location>
</feature>
<evidence type="ECO:0000259" key="18">
    <source>
        <dbReference type="PROSITE" id="PS50109"/>
    </source>
</evidence>
<evidence type="ECO:0000256" key="14">
    <source>
        <dbReference type="ARBA" id="ARBA00023157"/>
    </source>
</evidence>
<dbReference type="eggNOG" id="COG4191">
    <property type="taxonomic scope" value="Bacteria"/>
</dbReference>
<feature type="region of interest" description="Disordered" evidence="16">
    <location>
        <begin position="668"/>
        <end position="689"/>
    </location>
</feature>
<evidence type="ECO:0000256" key="5">
    <source>
        <dbReference type="ARBA" id="ARBA00012438"/>
    </source>
</evidence>
<keyword evidence="20" id="KW-1185">Reference proteome</keyword>
<dbReference type="InterPro" id="IPR036097">
    <property type="entry name" value="HisK_dim/P_sf"/>
</dbReference>
<dbReference type="EC" id="2.7.13.3" evidence="5"/>
<dbReference type="STRING" id="1173027.Mic7113_2573"/>
<dbReference type="InterPro" id="IPR003594">
    <property type="entry name" value="HATPase_dom"/>
</dbReference>
<dbReference type="EMBL" id="CP003630">
    <property type="protein sequence ID" value="AFZ18367.1"/>
    <property type="molecule type" value="Genomic_DNA"/>
</dbReference>
<dbReference type="Proteomes" id="UP000010471">
    <property type="component" value="Chromosome"/>
</dbReference>
<dbReference type="Pfam" id="PF02518">
    <property type="entry name" value="HATPase_c"/>
    <property type="match status" value="1"/>
</dbReference>
<keyword evidence="12" id="KW-0902">Two-component regulatory system</keyword>
<dbReference type="eggNOG" id="COG2203">
    <property type="taxonomic scope" value="Bacteria"/>
</dbReference>
<evidence type="ECO:0000256" key="16">
    <source>
        <dbReference type="SAM" id="MobiDB-lite"/>
    </source>
</evidence>
<keyword evidence="9" id="KW-0256">Endoplasmic reticulum</keyword>
<keyword evidence="13 17" id="KW-0472">Membrane</keyword>
<dbReference type="PATRIC" id="fig|1173027.3.peg.2819"/>
<comment type="cofactor">
    <cofactor evidence="2">
        <name>Cu cation</name>
        <dbReference type="ChEBI" id="CHEBI:23378"/>
    </cofactor>
</comment>
<dbReference type="PRINTS" id="PR00344">
    <property type="entry name" value="BCTRLSENSOR"/>
</dbReference>
<keyword evidence="8 19" id="KW-0418">Kinase</keyword>
<dbReference type="PANTHER" id="PTHR43065">
    <property type="entry name" value="SENSOR HISTIDINE KINASE"/>
    <property type="match status" value="1"/>
</dbReference>
<dbReference type="InterPro" id="IPR003018">
    <property type="entry name" value="GAF"/>
</dbReference>
<keyword evidence="10 17" id="KW-1133">Transmembrane helix</keyword>
<keyword evidence="14" id="KW-1015">Disulfide bond</keyword>
<dbReference type="Gene3D" id="3.30.565.10">
    <property type="entry name" value="Histidine kinase-like ATPase, C-terminal domain"/>
    <property type="match status" value="1"/>
</dbReference>
<keyword evidence="8 19" id="KW-0808">Transferase</keyword>
<dbReference type="GO" id="GO:0000155">
    <property type="term" value="F:phosphorelay sensor kinase activity"/>
    <property type="evidence" value="ECO:0007669"/>
    <property type="project" value="InterPro"/>
</dbReference>
<evidence type="ECO:0000256" key="12">
    <source>
        <dbReference type="ARBA" id="ARBA00023012"/>
    </source>
</evidence>
<evidence type="ECO:0000256" key="13">
    <source>
        <dbReference type="ARBA" id="ARBA00023136"/>
    </source>
</evidence>
<feature type="transmembrane region" description="Helical" evidence="17">
    <location>
        <begin position="50"/>
        <end position="70"/>
    </location>
</feature>
<dbReference type="SUPFAM" id="SSF55781">
    <property type="entry name" value="GAF domain-like"/>
    <property type="match status" value="1"/>
</dbReference>
<evidence type="ECO:0000313" key="19">
    <source>
        <dbReference type="EMBL" id="AFZ18367.1"/>
    </source>
</evidence>
<dbReference type="PANTHER" id="PTHR43065:SF50">
    <property type="entry name" value="HISTIDINE KINASE"/>
    <property type="match status" value="1"/>
</dbReference>
<dbReference type="InterPro" id="IPR036890">
    <property type="entry name" value="HATPase_C_sf"/>
</dbReference>
<comment type="catalytic activity">
    <reaction evidence="1">
        <text>ATP + protein L-histidine = ADP + protein N-phospho-L-histidine.</text>
        <dbReference type="EC" id="2.7.13.3"/>
    </reaction>
</comment>
<evidence type="ECO:0000256" key="10">
    <source>
        <dbReference type="ARBA" id="ARBA00022989"/>
    </source>
</evidence>
<feature type="domain" description="Histidine kinase" evidence="18">
    <location>
        <begin position="394"/>
        <end position="663"/>
    </location>
</feature>
<evidence type="ECO:0000256" key="3">
    <source>
        <dbReference type="ARBA" id="ARBA00004477"/>
    </source>
</evidence>
<dbReference type="Gene3D" id="1.10.287.130">
    <property type="match status" value="1"/>
</dbReference>
<dbReference type="Pfam" id="PF25487">
    <property type="entry name" value="ETR1_N"/>
    <property type="match status" value="1"/>
</dbReference>
<evidence type="ECO:0000313" key="20">
    <source>
        <dbReference type="Proteomes" id="UP000010471"/>
    </source>
</evidence>
<keyword evidence="7" id="KW-0936">Ethylene signaling pathway</keyword>
<accession>K9WFQ9</accession>
<dbReference type="SUPFAM" id="SSF55874">
    <property type="entry name" value="ATPase domain of HSP90 chaperone/DNA topoisomerase II/histidine kinase"/>
    <property type="match status" value="1"/>
</dbReference>
<proteinExistence type="inferred from homology"/>
<dbReference type="HOGENOM" id="CLU_000445_114_71_3"/>
<evidence type="ECO:0000256" key="1">
    <source>
        <dbReference type="ARBA" id="ARBA00000085"/>
    </source>
</evidence>
<dbReference type="KEGG" id="mic:Mic7113_2573"/>
<name>K9WFQ9_9CYAN</name>
<comment type="similarity">
    <text evidence="4">Belongs to the ethylene receptor family.</text>
</comment>
<keyword evidence="15" id="KW-0175">Coiled coil</keyword>
<dbReference type="SMART" id="SM00065">
    <property type="entry name" value="GAF"/>
    <property type="match status" value="1"/>
</dbReference>
<evidence type="ECO:0000256" key="7">
    <source>
        <dbReference type="ARBA" id="ARBA00022745"/>
    </source>
</evidence>
<reference evidence="19 20" key="1">
    <citation type="submission" date="2012-06" db="EMBL/GenBank/DDBJ databases">
        <title>Finished chromosome of genome of Microcoleus sp. PCC 7113.</title>
        <authorList>
            <consortium name="US DOE Joint Genome Institute"/>
            <person name="Gugger M."/>
            <person name="Coursin T."/>
            <person name="Rippka R."/>
            <person name="Tandeau De Marsac N."/>
            <person name="Huntemann M."/>
            <person name="Wei C.-L."/>
            <person name="Han J."/>
            <person name="Detter J.C."/>
            <person name="Han C."/>
            <person name="Tapia R."/>
            <person name="Chen A."/>
            <person name="Kyrpides N."/>
            <person name="Mavromatis K."/>
            <person name="Markowitz V."/>
            <person name="Szeto E."/>
            <person name="Ivanova N."/>
            <person name="Pagani I."/>
            <person name="Pati A."/>
            <person name="Goodwin L."/>
            <person name="Nordberg H.P."/>
            <person name="Cantor M.N."/>
            <person name="Hua S.X."/>
            <person name="Woyke T."/>
            <person name="Kerfeld C.A."/>
        </authorList>
    </citation>
    <scope>NUCLEOTIDE SEQUENCE [LARGE SCALE GENOMIC DNA]</scope>
    <source>
        <strain evidence="19 20">PCC 7113</strain>
    </source>
</reference>
<protein>
    <recommendedName>
        <fullName evidence="5">histidine kinase</fullName>
        <ecNumber evidence="5">2.7.13.3</ecNumber>
    </recommendedName>
</protein>
<organism evidence="19 20">
    <name type="scientific">Allocoleopsis franciscana PCC 7113</name>
    <dbReference type="NCBI Taxonomy" id="1173027"/>
    <lineage>
        <taxon>Bacteria</taxon>
        <taxon>Bacillati</taxon>
        <taxon>Cyanobacteriota</taxon>
        <taxon>Cyanophyceae</taxon>
        <taxon>Coleofasciculales</taxon>
        <taxon>Coleofasciculaceae</taxon>
        <taxon>Allocoleopsis</taxon>
        <taxon>Allocoleopsis franciscana</taxon>
    </lineage>
</organism>
<dbReference type="SUPFAM" id="SSF47384">
    <property type="entry name" value="Homodimeric domain of signal transducing histidine kinase"/>
    <property type="match status" value="1"/>
</dbReference>
<dbReference type="InterPro" id="IPR004358">
    <property type="entry name" value="Sig_transdc_His_kin-like_C"/>
</dbReference>
<evidence type="ECO:0000256" key="11">
    <source>
        <dbReference type="ARBA" id="ARBA00023008"/>
    </source>
</evidence>
<dbReference type="AlphaFoldDB" id="K9WFQ9"/>
<feature type="coiled-coil region" evidence="15">
    <location>
        <begin position="114"/>
        <end position="159"/>
    </location>
</feature>
<evidence type="ECO:0000256" key="17">
    <source>
        <dbReference type="SAM" id="Phobius"/>
    </source>
</evidence>